<dbReference type="InterPro" id="IPR013424">
    <property type="entry name" value="Ice-binding_C"/>
</dbReference>
<evidence type="ECO:0000256" key="2">
    <source>
        <dbReference type="SAM" id="SignalP"/>
    </source>
</evidence>
<protein>
    <recommendedName>
        <fullName evidence="3">Ice-binding protein C-terminal domain-containing protein</fullName>
    </recommendedName>
</protein>
<keyword evidence="1" id="KW-1133">Transmembrane helix</keyword>
<dbReference type="NCBIfam" id="TIGR03370">
    <property type="entry name" value="VPLPA-CTERM"/>
    <property type="match status" value="1"/>
</dbReference>
<feature type="chain" id="PRO_5010724400" description="Ice-binding protein C-terminal domain-containing protein" evidence="2">
    <location>
        <begin position="25"/>
        <end position="177"/>
    </location>
</feature>
<dbReference type="EMBL" id="FWEV01000072">
    <property type="protein sequence ID" value="SLM28898.1"/>
    <property type="molecule type" value="Genomic_DNA"/>
</dbReference>
<dbReference type="AlphaFoldDB" id="A0A1W1H957"/>
<reference evidence="4 5" key="1">
    <citation type="submission" date="2017-03" db="EMBL/GenBank/DDBJ databases">
        <authorList>
            <person name="Afonso C.L."/>
            <person name="Miller P.J."/>
            <person name="Scott M.A."/>
            <person name="Spackman E."/>
            <person name="Goraichik I."/>
            <person name="Dimitrov K.M."/>
            <person name="Suarez D.L."/>
            <person name="Swayne D.E."/>
        </authorList>
    </citation>
    <scope>NUCLEOTIDE SEQUENCE [LARGE SCALE GENOMIC DNA]</scope>
    <source>
        <strain evidence="4">PRJEB14757</strain>
    </source>
</reference>
<dbReference type="STRING" id="1246637.MTBBW1_1630008"/>
<keyword evidence="1" id="KW-0472">Membrane</keyword>
<evidence type="ECO:0000313" key="4">
    <source>
        <dbReference type="EMBL" id="SLM28898.1"/>
    </source>
</evidence>
<dbReference type="Proteomes" id="UP000191931">
    <property type="component" value="Unassembled WGS sequence"/>
</dbReference>
<feature type="domain" description="Ice-binding protein C-terminal" evidence="3">
    <location>
        <begin position="149"/>
        <end position="172"/>
    </location>
</feature>
<dbReference type="InterPro" id="IPR022472">
    <property type="entry name" value="VPLPA-CTERM"/>
</dbReference>
<name>A0A1W1H957_9BACT</name>
<proteinExistence type="predicted"/>
<dbReference type="NCBIfam" id="TIGR02595">
    <property type="entry name" value="PEP_CTERM"/>
    <property type="match status" value="1"/>
</dbReference>
<accession>A0A1W1H957</accession>
<evidence type="ECO:0000256" key="1">
    <source>
        <dbReference type="SAM" id="Phobius"/>
    </source>
</evidence>
<evidence type="ECO:0000313" key="5">
    <source>
        <dbReference type="Proteomes" id="UP000191931"/>
    </source>
</evidence>
<dbReference type="Pfam" id="PF07589">
    <property type="entry name" value="PEP-CTERM"/>
    <property type="match status" value="1"/>
</dbReference>
<feature type="signal peptide" evidence="2">
    <location>
        <begin position="1"/>
        <end position="24"/>
    </location>
</feature>
<keyword evidence="2" id="KW-0732">Signal</keyword>
<gene>
    <name evidence="4" type="ORF">MTBBW1_1630008</name>
</gene>
<keyword evidence="5" id="KW-1185">Reference proteome</keyword>
<organism evidence="4 5">
    <name type="scientific">Desulfamplus magnetovallimortis</name>
    <dbReference type="NCBI Taxonomy" id="1246637"/>
    <lineage>
        <taxon>Bacteria</taxon>
        <taxon>Pseudomonadati</taxon>
        <taxon>Thermodesulfobacteriota</taxon>
        <taxon>Desulfobacteria</taxon>
        <taxon>Desulfobacterales</taxon>
        <taxon>Desulfobacteraceae</taxon>
        <taxon>Desulfamplus</taxon>
    </lineage>
</organism>
<evidence type="ECO:0000259" key="3">
    <source>
        <dbReference type="Pfam" id="PF07589"/>
    </source>
</evidence>
<keyword evidence="1" id="KW-0812">Transmembrane</keyword>
<sequence length="177" mass="19491">MKKKSLLFTIVFAGLVLFVGNVWTATATESPIPVPAGYALISDNNTGKWSSNNIDFSTFDWDKGTASYNHQLSWIDNNDGTFSLNLSVDTTGSSYGEETYNFLSSSSPTQFQAYYNDTTGGYFWLMEDITVSDSDRDYNDLWASVGKTAVPVPAAVWLFGSGLIGLIGLRRKKSQML</sequence>
<dbReference type="RefSeq" id="WP_080805406.1">
    <property type="nucleotide sequence ID" value="NZ_LT828550.1"/>
</dbReference>
<feature type="transmembrane region" description="Helical" evidence="1">
    <location>
        <begin position="150"/>
        <end position="169"/>
    </location>
</feature>